<comment type="caution">
    <text evidence="1">The sequence shown here is derived from an EMBL/GenBank/DDBJ whole genome shotgun (WGS) entry which is preliminary data.</text>
</comment>
<proteinExistence type="predicted"/>
<reference evidence="1" key="1">
    <citation type="submission" date="2023-03" db="EMBL/GenBank/DDBJ databases">
        <title>Massive genome expansion in bonnet fungi (Mycena s.s.) driven by repeated elements and novel gene families across ecological guilds.</title>
        <authorList>
            <consortium name="Lawrence Berkeley National Laboratory"/>
            <person name="Harder C.B."/>
            <person name="Miyauchi S."/>
            <person name="Viragh M."/>
            <person name="Kuo A."/>
            <person name="Thoen E."/>
            <person name="Andreopoulos B."/>
            <person name="Lu D."/>
            <person name="Skrede I."/>
            <person name="Drula E."/>
            <person name="Henrissat B."/>
            <person name="Morin E."/>
            <person name="Kohler A."/>
            <person name="Barry K."/>
            <person name="LaButti K."/>
            <person name="Morin E."/>
            <person name="Salamov A."/>
            <person name="Lipzen A."/>
            <person name="Mereny Z."/>
            <person name="Hegedus B."/>
            <person name="Baldrian P."/>
            <person name="Stursova M."/>
            <person name="Weitz H."/>
            <person name="Taylor A."/>
            <person name="Grigoriev I.V."/>
            <person name="Nagy L.G."/>
            <person name="Martin F."/>
            <person name="Kauserud H."/>
        </authorList>
    </citation>
    <scope>NUCLEOTIDE SEQUENCE</scope>
    <source>
        <strain evidence="1">CBHHK067</strain>
    </source>
</reference>
<dbReference type="Proteomes" id="UP001221757">
    <property type="component" value="Unassembled WGS sequence"/>
</dbReference>
<name>A0AAD7CNZ6_MYCRO</name>
<protein>
    <recommendedName>
        <fullName evidence="3">Protein kinase domain-containing protein</fullName>
    </recommendedName>
</protein>
<accession>A0AAD7CNZ6</accession>
<sequence>MSFISNVDHLTLGEGVYNNIHGNLNIIHNTFYGQKRHREEIGDVPDLLAFMGSMRKCRRRREDSEDGIDIIQKKDLKVTLQIASGPGYCLHAGEAKGRAVIVKVFNPSATVREQQLELTVALSKEIMHPNVLRVEGVSSPESMPHFIIYGNAHWKTAEGPLADALKDDLIRSITLGFKMIARLSSISLESGMHQLSVQGISLASLGAENFDIFLDINDRFLISINPPMSTETDAAYDQRTEDNTVRSWDVFNALCQKVLRSANRLLHNEDIERHPALPDVPRRSFVPQESLAMPSLNLPETIESPASRSLSEAAPTIPPRREYVWRTIDHGEQSLATVSARISFDLDTKLSSSVTKLVQTHRRNPHRCPGYVREEITLASTTGASAGVPHDAPSPLEICSICHEVVGFYEKFRSGLAVHGEVPDMQAVESHFSFGMANTSFDNNRHSAVDFDDTFSGFSFSRYDAGSAPYQITIPGESSAYFADVSSAGDPQSLLVRGLPAQHMQENDSVADISTDVETVPDSEFNEISAILSNTGVPSIFALGNFDPRSLMDHPTGQLEVSLGPMHFPAFDDPIPSLSNFPCYVLQPYAANITDFPNDFLSFDSV</sequence>
<organism evidence="1 2">
    <name type="scientific">Mycena rosella</name>
    <name type="common">Pink bonnet</name>
    <name type="synonym">Agaricus rosellus</name>
    <dbReference type="NCBI Taxonomy" id="1033263"/>
    <lineage>
        <taxon>Eukaryota</taxon>
        <taxon>Fungi</taxon>
        <taxon>Dikarya</taxon>
        <taxon>Basidiomycota</taxon>
        <taxon>Agaricomycotina</taxon>
        <taxon>Agaricomycetes</taxon>
        <taxon>Agaricomycetidae</taxon>
        <taxon>Agaricales</taxon>
        <taxon>Marasmiineae</taxon>
        <taxon>Mycenaceae</taxon>
        <taxon>Mycena</taxon>
    </lineage>
</organism>
<evidence type="ECO:0000313" key="1">
    <source>
        <dbReference type="EMBL" id="KAJ7651905.1"/>
    </source>
</evidence>
<evidence type="ECO:0000313" key="2">
    <source>
        <dbReference type="Proteomes" id="UP001221757"/>
    </source>
</evidence>
<dbReference type="EMBL" id="JARKIE010000353">
    <property type="protein sequence ID" value="KAJ7651905.1"/>
    <property type="molecule type" value="Genomic_DNA"/>
</dbReference>
<evidence type="ECO:0008006" key="3">
    <source>
        <dbReference type="Google" id="ProtNLM"/>
    </source>
</evidence>
<keyword evidence="2" id="KW-1185">Reference proteome</keyword>
<gene>
    <name evidence="1" type="ORF">B0H17DRAFT_1147501</name>
</gene>
<dbReference type="AlphaFoldDB" id="A0AAD7CNZ6"/>